<accession>A0A2S6I995</accession>
<dbReference type="AlphaFoldDB" id="A0A2S6I995"/>
<organism evidence="1 2">
    <name type="scientific">Neolewinella xylanilytica</name>
    <dbReference type="NCBI Taxonomy" id="1514080"/>
    <lineage>
        <taxon>Bacteria</taxon>
        <taxon>Pseudomonadati</taxon>
        <taxon>Bacteroidota</taxon>
        <taxon>Saprospiria</taxon>
        <taxon>Saprospirales</taxon>
        <taxon>Lewinellaceae</taxon>
        <taxon>Neolewinella</taxon>
    </lineage>
</organism>
<dbReference type="InterPro" id="IPR045459">
    <property type="entry name" value="DUF5908"/>
</dbReference>
<name>A0A2S6I995_9BACT</name>
<dbReference type="Pfam" id="PF19265">
    <property type="entry name" value="DUF5908"/>
    <property type="match status" value="1"/>
</dbReference>
<protein>
    <submittedName>
        <fullName evidence="1">Uncharacterized protein</fullName>
    </submittedName>
</protein>
<dbReference type="Proteomes" id="UP000237662">
    <property type="component" value="Unassembled WGS sequence"/>
</dbReference>
<keyword evidence="2" id="KW-1185">Reference proteome</keyword>
<dbReference type="EMBL" id="PTJC01000005">
    <property type="protein sequence ID" value="PPK88074.1"/>
    <property type="molecule type" value="Genomic_DNA"/>
</dbReference>
<evidence type="ECO:0000313" key="1">
    <source>
        <dbReference type="EMBL" id="PPK88074.1"/>
    </source>
</evidence>
<proteinExistence type="predicted"/>
<evidence type="ECO:0000313" key="2">
    <source>
        <dbReference type="Proteomes" id="UP000237662"/>
    </source>
</evidence>
<reference evidence="1 2" key="1">
    <citation type="submission" date="2018-02" db="EMBL/GenBank/DDBJ databases">
        <title>Genomic Encyclopedia of Archaeal and Bacterial Type Strains, Phase II (KMG-II): from individual species to whole genera.</title>
        <authorList>
            <person name="Goeker M."/>
        </authorList>
    </citation>
    <scope>NUCLEOTIDE SEQUENCE [LARGE SCALE GENOMIC DNA]</scope>
    <source>
        <strain evidence="1 2">DSM 29526</strain>
    </source>
</reference>
<comment type="caution">
    <text evidence="1">The sequence shown here is derived from an EMBL/GenBank/DDBJ whole genome shotgun (WGS) entry which is preliminary data.</text>
</comment>
<dbReference type="RefSeq" id="WP_104418646.1">
    <property type="nucleotide sequence ID" value="NZ_PTJC01000005.1"/>
</dbReference>
<gene>
    <name evidence="1" type="ORF">CLV84_1037</name>
</gene>
<sequence length="78" mass="9061">MPVEIKELVIQASLQPTTTGTTEENTLLTPSDVDELRREIIQLVSNDNGAMLKGFRRQVIDECMRNIHRLLEEERRLR</sequence>